<organism evidence="2 3">
    <name type="scientific">Limimonas halophila</name>
    <dbReference type="NCBI Taxonomy" id="1082479"/>
    <lineage>
        <taxon>Bacteria</taxon>
        <taxon>Pseudomonadati</taxon>
        <taxon>Pseudomonadota</taxon>
        <taxon>Alphaproteobacteria</taxon>
        <taxon>Rhodospirillales</taxon>
        <taxon>Rhodovibrionaceae</taxon>
        <taxon>Limimonas</taxon>
    </lineage>
</organism>
<feature type="compositionally biased region" description="Basic and acidic residues" evidence="1">
    <location>
        <begin position="178"/>
        <end position="194"/>
    </location>
</feature>
<dbReference type="Pfam" id="PF11233">
    <property type="entry name" value="DUF3035"/>
    <property type="match status" value="1"/>
</dbReference>
<dbReference type="EMBL" id="FNCE01000023">
    <property type="protein sequence ID" value="SDG55781.1"/>
    <property type="molecule type" value="Genomic_DNA"/>
</dbReference>
<proteinExistence type="predicted"/>
<feature type="region of interest" description="Disordered" evidence="1">
    <location>
        <begin position="30"/>
        <end position="97"/>
    </location>
</feature>
<dbReference type="InterPro" id="IPR021395">
    <property type="entry name" value="DUF3035"/>
</dbReference>
<accession>A0A1G7V8C3</accession>
<keyword evidence="3" id="KW-1185">Reference proteome</keyword>
<reference evidence="2 3" key="1">
    <citation type="submission" date="2016-10" db="EMBL/GenBank/DDBJ databases">
        <authorList>
            <person name="de Groot N.N."/>
        </authorList>
    </citation>
    <scope>NUCLEOTIDE SEQUENCE [LARGE SCALE GENOMIC DNA]</scope>
    <source>
        <strain evidence="2 3">DSM 25584</strain>
    </source>
</reference>
<name>A0A1G7V8C3_9PROT</name>
<dbReference type="STRING" id="1082479.SAMN05216241_1234"/>
<gene>
    <name evidence="2" type="ORF">SAMN05216241_1234</name>
</gene>
<sequence>MQLNAGSRLAVAVALGAALLVSGCDSIKDATGMTKEPPDEFRVVSNKPLSMPPEFELRPPKREGEGPDARQPRSDAEAAVFGGDDANGSELTYEGTKEMSRGERALLGAAGAEDASGGVRDSLEAEARKANEASLTDRLVFWRERNGNASVLDAQAESERLRGNAAVGKEPTEGESPTIEREGDEERGWLEGIF</sequence>
<feature type="compositionally biased region" description="Basic and acidic residues" evidence="1">
    <location>
        <begin position="55"/>
        <end position="76"/>
    </location>
</feature>
<dbReference type="RefSeq" id="WP_176758700.1">
    <property type="nucleotide sequence ID" value="NZ_FNCE01000023.1"/>
</dbReference>
<dbReference type="AlphaFoldDB" id="A0A1G7V8C3"/>
<evidence type="ECO:0000313" key="3">
    <source>
        <dbReference type="Proteomes" id="UP000199415"/>
    </source>
</evidence>
<protein>
    <submittedName>
        <fullName evidence="2">Beta-barrel assembly machine subunit BamF</fullName>
    </submittedName>
</protein>
<dbReference type="Proteomes" id="UP000199415">
    <property type="component" value="Unassembled WGS sequence"/>
</dbReference>
<evidence type="ECO:0000256" key="1">
    <source>
        <dbReference type="SAM" id="MobiDB-lite"/>
    </source>
</evidence>
<feature type="region of interest" description="Disordered" evidence="1">
    <location>
        <begin position="161"/>
        <end position="194"/>
    </location>
</feature>
<evidence type="ECO:0000313" key="2">
    <source>
        <dbReference type="EMBL" id="SDG55781.1"/>
    </source>
</evidence>